<feature type="compositionally biased region" description="Basic and acidic residues" evidence="10">
    <location>
        <begin position="894"/>
        <end position="910"/>
    </location>
</feature>
<name>A0A448YV53_9STRA</name>
<keyword evidence="7 8" id="KW-0539">Nucleus</keyword>
<evidence type="ECO:0000256" key="8">
    <source>
        <dbReference type="HAMAP-Rule" id="MF_03226"/>
    </source>
</evidence>
<keyword evidence="3 8" id="KW-0479">Metal-binding</keyword>
<dbReference type="GO" id="GO:0000349">
    <property type="term" value="P:generation of catalytic spliceosome for first transesterification step"/>
    <property type="evidence" value="ECO:0007669"/>
    <property type="project" value="UniProtKB-UniRule"/>
</dbReference>
<feature type="binding site" evidence="8">
    <location>
        <position position="724"/>
    </location>
    <ligand>
        <name>Zn(2+)</name>
        <dbReference type="ChEBI" id="CHEBI:29105"/>
    </ligand>
</feature>
<comment type="subcellular location">
    <subcellularLocation>
        <location evidence="1 8">Nucleus</location>
    </subcellularLocation>
</comment>
<evidence type="ECO:0000256" key="7">
    <source>
        <dbReference type="ARBA" id="ARBA00023242"/>
    </source>
</evidence>
<evidence type="ECO:0000256" key="10">
    <source>
        <dbReference type="SAM" id="MobiDB-lite"/>
    </source>
</evidence>
<proteinExistence type="inferred from homology"/>
<gene>
    <name evidence="11" type="ORF">PSNMU_V1.4_AUG-EV-PASAV3_0003650</name>
</gene>
<feature type="region of interest" description="Disordered" evidence="10">
    <location>
        <begin position="943"/>
        <end position="993"/>
    </location>
</feature>
<organism evidence="11 12">
    <name type="scientific">Pseudo-nitzschia multistriata</name>
    <dbReference type="NCBI Taxonomy" id="183589"/>
    <lineage>
        <taxon>Eukaryota</taxon>
        <taxon>Sar</taxon>
        <taxon>Stramenopiles</taxon>
        <taxon>Ochrophyta</taxon>
        <taxon>Bacillariophyta</taxon>
        <taxon>Bacillariophyceae</taxon>
        <taxon>Bacillariophycidae</taxon>
        <taxon>Bacillariales</taxon>
        <taxon>Bacillariaceae</taxon>
        <taxon>Pseudo-nitzschia</taxon>
    </lineage>
</organism>
<protein>
    <recommendedName>
        <fullName evidence="8">Splicing factor YJU2</fullName>
    </recommendedName>
</protein>
<feature type="binding site" evidence="8">
    <location>
        <position position="721"/>
    </location>
    <ligand>
        <name>Zn(2+)</name>
        <dbReference type="ChEBI" id="CHEBI:29105"/>
    </ligand>
</feature>
<dbReference type="AlphaFoldDB" id="A0A448YV53"/>
<sequence length="993" mass="111597">MDTGTDRCRNGKGATQISNNGIEFLREEYADMMDKQQWTVLPARLVTKIKGLRLSPLGLVPQRGRRDRMISDYSYFGVNKATVSEAPVEAMQFGRALKRLLQRIHRANDRFGPVYMSKIDLSDGFYRLWVKPEDTICLAVLFPTREGEEPLIGVPLTNPMGWCSSPPNFSACTETVADLANSLLAEQGGLLRMRGRPHRLDEISESAGEAAEGEEHSLQAKLPSARTTTPAKAPVRYWDIYVDDFCGLVQGNKWTRRAVKRALLHSLDRVFRPLDKEDTPYRQEPASLKKLKKGDATWATSKIILGWLLNTEHKTISLPPHRVERLRSVLGSIEPRQKYAGVAEWHRLLDLALDRMPPQEALLFKSDLGAVQEEMRSSVTEGYARKKDAHWDCWVGFCLSHGLDPFLAKAGDPVPYLQVFGARYQDGRASPSGKRARAHTVSDALRSVGQKITRVGAPDPRFNRFGELDYRLTAQLRSYRKKEAPPSRVKPVPITIIIHTLQFAYRQRPTAERKAVANMMCIAFFFCLRPGEYTGTTTDDQAFTLDDVAFFIGARRLHSPTASDAEIKAATSIQLTFTTQKNGIKGDIIAHSRSGDPLCCPVTVVIRQFLQHRTEAATSSYDGTIKLASYYNHHGTNMGERKVLNKYIPADFDPSLIPRGKALSKKDGTVPVRMMLPFSVQCSTCNTFLYRGRKFNSKKEPMGGAEGRYLGIQRFRFYIKCTHCSRTISFLTDPKNADYEMESGGTRNYEVYKDKERTEEEMALEKEKDEKEDPMKALENRVLESQREMADLDNLEEIRAMNHKHLKLMSSSGDGGFDAKAVLKALDDRIQEEAIHETEELNEHGTTEEEERLIQSIRFGKNRGQQIADSTGGEMMYGGSERGNRPASTVLRLGTDDERREEEKRKKDMELILQRQKKVDHGSSNANKTTFIGASVKIKVKRKKVVAKADSMKKAKTTDSKATSSEPPAPTPTVKTNSLASLLGDYGSSSESD</sequence>
<dbReference type="PANTHER" id="PTHR12111:SF1">
    <property type="entry name" value="SPLICING FACTOR YJU2"/>
    <property type="match status" value="1"/>
</dbReference>
<keyword evidence="5 8" id="KW-0862">Zinc</keyword>
<dbReference type="GO" id="GO:0046872">
    <property type="term" value="F:metal ion binding"/>
    <property type="evidence" value="ECO:0007669"/>
    <property type="project" value="UniProtKB-KW"/>
</dbReference>
<feature type="compositionally biased region" description="Basic and acidic residues" evidence="10">
    <location>
        <begin position="950"/>
        <end position="959"/>
    </location>
</feature>
<dbReference type="InterPro" id="IPR007590">
    <property type="entry name" value="Saf4/Yju2"/>
</dbReference>
<feature type="region of interest" description="Disordered" evidence="10">
    <location>
        <begin position="204"/>
        <end position="225"/>
    </location>
</feature>
<evidence type="ECO:0000256" key="9">
    <source>
        <dbReference type="SAM" id="Coils"/>
    </source>
</evidence>
<evidence type="ECO:0000256" key="1">
    <source>
        <dbReference type="ARBA" id="ARBA00004123"/>
    </source>
</evidence>
<dbReference type="GO" id="GO:0071006">
    <property type="term" value="C:U2-type catalytic step 1 spliceosome"/>
    <property type="evidence" value="ECO:0007669"/>
    <property type="project" value="UniProtKB-UniRule"/>
</dbReference>
<evidence type="ECO:0000313" key="12">
    <source>
        <dbReference type="Proteomes" id="UP000291116"/>
    </source>
</evidence>
<comment type="subunit">
    <text evidence="8">Component of the spliceosome. Present in the activated B complex, the catalytically activated B* complex which catalyzes the branching, the catalytic step 1 C complex catalyzing the exon ligation, and the postcatalytic P complex containing the ligated exons (mRNA) and the excised lariat intron.</text>
</comment>
<keyword evidence="2" id="KW-0507">mRNA processing</keyword>
<comment type="similarity">
    <text evidence="8">Belongs to the CWC16 family. YJU2 subfamily.</text>
</comment>
<keyword evidence="4 8" id="KW-0747">Spliceosome</keyword>
<dbReference type="PANTHER" id="PTHR12111">
    <property type="entry name" value="SPLICING FACTOR YJU2"/>
    <property type="match status" value="1"/>
</dbReference>
<evidence type="ECO:0000256" key="4">
    <source>
        <dbReference type="ARBA" id="ARBA00022728"/>
    </source>
</evidence>
<evidence type="ECO:0000256" key="3">
    <source>
        <dbReference type="ARBA" id="ARBA00022723"/>
    </source>
</evidence>
<dbReference type="SUPFAM" id="SSF56672">
    <property type="entry name" value="DNA/RNA polymerases"/>
    <property type="match status" value="1"/>
</dbReference>
<evidence type="ECO:0000256" key="6">
    <source>
        <dbReference type="ARBA" id="ARBA00023187"/>
    </source>
</evidence>
<dbReference type="InterPro" id="IPR043502">
    <property type="entry name" value="DNA/RNA_pol_sf"/>
</dbReference>
<keyword evidence="12" id="KW-1185">Reference proteome</keyword>
<feature type="binding site" evidence="8">
    <location>
        <position position="682"/>
    </location>
    <ligand>
        <name>Zn(2+)</name>
        <dbReference type="ChEBI" id="CHEBI:29105"/>
    </ligand>
</feature>
<feature type="binding site" evidence="8">
    <location>
        <position position="685"/>
    </location>
    <ligand>
        <name>Zn(2+)</name>
        <dbReference type="ChEBI" id="CHEBI:29105"/>
    </ligand>
</feature>
<dbReference type="HAMAP" id="MF_03226">
    <property type="entry name" value="YJU2"/>
    <property type="match status" value="1"/>
</dbReference>
<feature type="region of interest" description="Disordered" evidence="10">
    <location>
        <begin position="876"/>
        <end position="910"/>
    </location>
</feature>
<reference evidence="11 12" key="1">
    <citation type="submission" date="2019-01" db="EMBL/GenBank/DDBJ databases">
        <authorList>
            <person name="Ferrante I. M."/>
        </authorList>
    </citation>
    <scope>NUCLEOTIDE SEQUENCE [LARGE SCALE GENOMIC DNA]</scope>
    <source>
        <strain evidence="11 12">B856</strain>
    </source>
</reference>
<evidence type="ECO:0000313" key="11">
    <source>
        <dbReference type="EMBL" id="VEU33676.1"/>
    </source>
</evidence>
<keyword evidence="6" id="KW-0508">mRNA splicing</keyword>
<feature type="coiled-coil region" evidence="9">
    <location>
        <begin position="752"/>
        <end position="795"/>
    </location>
</feature>
<evidence type="ECO:0000256" key="5">
    <source>
        <dbReference type="ARBA" id="ARBA00022833"/>
    </source>
</evidence>
<comment type="function">
    <text evidence="8">Part of the spliceosome which catalyzes two sequential transesterification reactions, first the excision of the non-coding intron from pre-mRNA and then the ligation of the coding exons to form the mature mRNA. Plays a role in stabilizing the structure of the spliceosome catalytic core and docking of the branch helix into the active site, producing 5'-exon and lariat intron-3'-intermediates.</text>
</comment>
<dbReference type="InterPro" id="IPR043701">
    <property type="entry name" value="Yju2"/>
</dbReference>
<dbReference type="EMBL" id="CAACVS010000006">
    <property type="protein sequence ID" value="VEU33676.1"/>
    <property type="molecule type" value="Genomic_DNA"/>
</dbReference>
<dbReference type="OrthoDB" id="674963at2759"/>
<keyword evidence="9" id="KW-0175">Coiled coil</keyword>
<dbReference type="Pfam" id="PF04502">
    <property type="entry name" value="Saf4_Yju2"/>
    <property type="match status" value="1"/>
</dbReference>
<evidence type="ECO:0000256" key="2">
    <source>
        <dbReference type="ARBA" id="ARBA00022664"/>
    </source>
</evidence>
<dbReference type="Proteomes" id="UP000291116">
    <property type="component" value="Unassembled WGS sequence"/>
</dbReference>
<accession>A0A448YV53</accession>